<keyword evidence="2" id="KW-0812">Transmembrane</keyword>
<feature type="region of interest" description="Disordered" evidence="1">
    <location>
        <begin position="157"/>
        <end position="204"/>
    </location>
</feature>
<feature type="domain" description="DUF6468" evidence="3">
    <location>
        <begin position="31"/>
        <end position="92"/>
    </location>
</feature>
<proteinExistence type="predicted"/>
<organism evidence="4 5">
    <name type="scientific">Brevundimonas diminuta 3F5N</name>
    <dbReference type="NCBI Taxonomy" id="1255603"/>
    <lineage>
        <taxon>Bacteria</taxon>
        <taxon>Pseudomonadati</taxon>
        <taxon>Pseudomonadota</taxon>
        <taxon>Alphaproteobacteria</taxon>
        <taxon>Caulobacterales</taxon>
        <taxon>Caulobacteraceae</taxon>
        <taxon>Brevundimonas</taxon>
    </lineage>
</organism>
<dbReference type="InterPro" id="IPR045531">
    <property type="entry name" value="DUF6468"/>
</dbReference>
<protein>
    <recommendedName>
        <fullName evidence="3">DUF6468 domain-containing protein</fullName>
    </recommendedName>
</protein>
<evidence type="ECO:0000313" key="5">
    <source>
        <dbReference type="Proteomes" id="UP000195766"/>
    </source>
</evidence>
<gene>
    <name evidence="4" type="ORF">FM111_11105</name>
</gene>
<dbReference type="EMBL" id="FUIE01000057">
    <property type="protein sequence ID" value="SJM65216.1"/>
    <property type="molecule type" value="Genomic_DNA"/>
</dbReference>
<feature type="compositionally biased region" description="Low complexity" evidence="1">
    <location>
        <begin position="161"/>
        <end position="175"/>
    </location>
</feature>
<name>A0A1R4GAM9_BREDI</name>
<evidence type="ECO:0000256" key="2">
    <source>
        <dbReference type="SAM" id="Phobius"/>
    </source>
</evidence>
<dbReference type="Pfam" id="PF20072">
    <property type="entry name" value="DUF6468"/>
    <property type="match status" value="1"/>
</dbReference>
<keyword evidence="2" id="KW-0472">Membrane</keyword>
<dbReference type="OrthoDB" id="7205421at2"/>
<dbReference type="Proteomes" id="UP000195766">
    <property type="component" value="Unassembled WGS sequence"/>
</dbReference>
<dbReference type="AlphaFoldDB" id="A0A1R4GAM9"/>
<evidence type="ECO:0000259" key="3">
    <source>
        <dbReference type="Pfam" id="PF20072"/>
    </source>
</evidence>
<sequence>MTGIILDSILMLLLVAAIGYGIKLERKLKTLREGQLAFAAAVTELNSAAGRAEQALATLRASGQETDLLHDRIIKARAVKQELEVLIARAPARSADSRIETREDERRAAAKTLAGMEAMIEAEAEPVRTSSVAPLLDDEARARRMASLMERIEGARAVMKAPSSKPAPAPERASPVMQALAANHAAQQSLNRARRSLDDDLFAA</sequence>
<accession>A0A1R4GAM9</accession>
<evidence type="ECO:0000313" key="4">
    <source>
        <dbReference type="EMBL" id="SJM65216.1"/>
    </source>
</evidence>
<dbReference type="RefSeq" id="WP_087141021.1">
    <property type="nucleotide sequence ID" value="NZ_FUIE01000057.1"/>
</dbReference>
<reference evidence="4 5" key="1">
    <citation type="submission" date="2017-02" db="EMBL/GenBank/DDBJ databases">
        <authorList>
            <person name="Peterson S.W."/>
        </authorList>
    </citation>
    <scope>NUCLEOTIDE SEQUENCE [LARGE SCALE GENOMIC DNA]</scope>
    <source>
        <strain evidence="4 5">3F5N</strain>
    </source>
</reference>
<evidence type="ECO:0000256" key="1">
    <source>
        <dbReference type="SAM" id="MobiDB-lite"/>
    </source>
</evidence>
<feature type="transmembrane region" description="Helical" evidence="2">
    <location>
        <begin position="6"/>
        <end position="22"/>
    </location>
</feature>
<keyword evidence="2" id="KW-1133">Transmembrane helix</keyword>